<reference evidence="2 3" key="1">
    <citation type="journal article" date="2023" name="Elife">
        <title>Identification of key yeast species and microbe-microbe interactions impacting larval growth of Drosophila in the wild.</title>
        <authorList>
            <person name="Mure A."/>
            <person name="Sugiura Y."/>
            <person name="Maeda R."/>
            <person name="Honda K."/>
            <person name="Sakurai N."/>
            <person name="Takahashi Y."/>
            <person name="Watada M."/>
            <person name="Katoh T."/>
            <person name="Gotoh A."/>
            <person name="Gotoh Y."/>
            <person name="Taniguchi I."/>
            <person name="Nakamura K."/>
            <person name="Hayashi T."/>
            <person name="Katayama T."/>
            <person name="Uemura T."/>
            <person name="Hattori Y."/>
        </authorList>
    </citation>
    <scope>NUCLEOTIDE SEQUENCE [LARGE SCALE GENOMIC DNA]</scope>
    <source>
        <strain evidence="2 3">SC-9</strain>
    </source>
</reference>
<feature type="coiled-coil region" evidence="1">
    <location>
        <begin position="120"/>
        <end position="147"/>
    </location>
</feature>
<organism evidence="2 3">
    <name type="scientific">Saccharomycopsis crataegensis</name>
    <dbReference type="NCBI Taxonomy" id="43959"/>
    <lineage>
        <taxon>Eukaryota</taxon>
        <taxon>Fungi</taxon>
        <taxon>Dikarya</taxon>
        <taxon>Ascomycota</taxon>
        <taxon>Saccharomycotina</taxon>
        <taxon>Saccharomycetes</taxon>
        <taxon>Saccharomycopsidaceae</taxon>
        <taxon>Saccharomycopsis</taxon>
    </lineage>
</organism>
<accession>A0AAV5QP67</accession>
<keyword evidence="1" id="KW-0175">Coiled coil</keyword>
<protein>
    <submittedName>
        <fullName evidence="2">Uncharacterized protein</fullName>
    </submittedName>
</protein>
<sequence length="305" mass="33485">MNIDIDQLDIPEEEYALDDGNVDKISLQQIESLLSNLFIVGEVGGDGDGDGESYRINDTNFSLLMNFLPKVFVKALRLIEFDLMNVVIYNKDLPEASGDDDGDDLAGFGWINDEGTYVAMPNFMDRIEKLEQRLDILRLKYPSFEEIMEQQFVVIFKDVRYQSQDNDSDDEFIRDYNTQKTIYHRKEEMVEFQGSGLNKWNLEIEKRLGMAVNCISDEDEYQGVYKGEEAFTTTDSAAPTITITIGGSGVRAPCGVCGGAAAAAAAAAAVAAEWSVGGPAASAGDRGGHQGVVWCADAGCWSSTD</sequence>
<evidence type="ECO:0000313" key="2">
    <source>
        <dbReference type="EMBL" id="GMM36254.1"/>
    </source>
</evidence>
<dbReference type="Proteomes" id="UP001360560">
    <property type="component" value="Unassembled WGS sequence"/>
</dbReference>
<dbReference type="AlphaFoldDB" id="A0AAV5QP67"/>
<dbReference type="RefSeq" id="XP_064853250.1">
    <property type="nucleotide sequence ID" value="XM_064997178.1"/>
</dbReference>
<keyword evidence="3" id="KW-1185">Reference proteome</keyword>
<comment type="caution">
    <text evidence="2">The sequence shown here is derived from an EMBL/GenBank/DDBJ whole genome shotgun (WGS) entry which is preliminary data.</text>
</comment>
<evidence type="ECO:0000313" key="3">
    <source>
        <dbReference type="Proteomes" id="UP001360560"/>
    </source>
</evidence>
<name>A0AAV5QP67_9ASCO</name>
<dbReference type="EMBL" id="BTFZ01000011">
    <property type="protein sequence ID" value="GMM36254.1"/>
    <property type="molecule type" value="Genomic_DNA"/>
</dbReference>
<gene>
    <name evidence="2" type="ORF">DASC09_035790</name>
</gene>
<proteinExistence type="predicted"/>
<dbReference type="GeneID" id="90074229"/>
<evidence type="ECO:0000256" key="1">
    <source>
        <dbReference type="SAM" id="Coils"/>
    </source>
</evidence>